<protein>
    <submittedName>
        <fullName evidence="2">Uncharacterized protein</fullName>
    </submittedName>
</protein>
<accession>A0A518AHZ3</accession>
<keyword evidence="3" id="KW-1185">Reference proteome</keyword>
<feature type="transmembrane region" description="Helical" evidence="1">
    <location>
        <begin position="17"/>
        <end position="36"/>
    </location>
</feature>
<sequence length="475" mass="52123">MIDQCLAVLHTYTTRRMLMLALAVGGIFETAMLIMMTGGSGPPDKHMNGLTGMNQLGLPLMLGGFLIAVQAKFQFVHPRARLMPNYRAPHLAVLVLLLTCLGVVLPLLVSACGQHAVLGILAFSWLFLAIVIWQMQTMSGVMTIVSLALYFSFFNATAAYFWMADDAALLWPRIGLMLVGLTGIVAWFWRLTQMREQDSDYLVPVQSGFTQQSRMEKSEGRQLISRWVTRRPLMRWITDSWHDRLATISTPDEATRPRLLRYGMGMMPAPVMAVNVLLIVLAITTVQTFIVGSMNQGDSGASKITMLLATQGAIFCAMAPMFASQAIAIRRTRLGQDLLLPLRREALVDGLLRQFVLLVLWAIVPMAAMVLATTMAFAPEQLTARNIAAALITGLAMQPLLVGLPFRFSLISSGLKRLVLMILTLYLLFGIAAGVFLSLKFVGYAMGICLAAAVVVVGLLSVRWARSVWLAAELG</sequence>
<dbReference type="AlphaFoldDB" id="A0A518AHZ3"/>
<feature type="transmembrane region" description="Helical" evidence="1">
    <location>
        <begin position="88"/>
        <end position="109"/>
    </location>
</feature>
<reference evidence="2 3" key="1">
    <citation type="submission" date="2019-02" db="EMBL/GenBank/DDBJ databases">
        <title>Deep-cultivation of Planctomycetes and their phenomic and genomic characterization uncovers novel biology.</title>
        <authorList>
            <person name="Wiegand S."/>
            <person name="Jogler M."/>
            <person name="Boedeker C."/>
            <person name="Pinto D."/>
            <person name="Vollmers J."/>
            <person name="Rivas-Marin E."/>
            <person name="Kohn T."/>
            <person name="Peeters S.H."/>
            <person name="Heuer A."/>
            <person name="Rast P."/>
            <person name="Oberbeckmann S."/>
            <person name="Bunk B."/>
            <person name="Jeske O."/>
            <person name="Meyerdierks A."/>
            <person name="Storesund J.E."/>
            <person name="Kallscheuer N."/>
            <person name="Luecker S."/>
            <person name="Lage O.M."/>
            <person name="Pohl T."/>
            <person name="Merkel B.J."/>
            <person name="Hornburger P."/>
            <person name="Mueller R.-W."/>
            <person name="Bruemmer F."/>
            <person name="Labrenz M."/>
            <person name="Spormann A.M."/>
            <person name="Op den Camp H."/>
            <person name="Overmann J."/>
            <person name="Amann R."/>
            <person name="Jetten M.S.M."/>
            <person name="Mascher T."/>
            <person name="Medema M.H."/>
            <person name="Devos D.P."/>
            <person name="Kaster A.-K."/>
            <person name="Ovreas L."/>
            <person name="Rohde M."/>
            <person name="Galperin M.Y."/>
            <person name="Jogler C."/>
        </authorList>
    </citation>
    <scope>NUCLEOTIDE SEQUENCE [LARGE SCALE GENOMIC DNA]</scope>
    <source>
        <strain evidence="2 3">Pan181</strain>
    </source>
</reference>
<evidence type="ECO:0000256" key="1">
    <source>
        <dbReference type="SAM" id="Phobius"/>
    </source>
</evidence>
<dbReference type="EMBL" id="CP036278">
    <property type="protein sequence ID" value="QDU54347.1"/>
    <property type="molecule type" value="Genomic_DNA"/>
</dbReference>
<feature type="transmembrane region" description="Helical" evidence="1">
    <location>
        <begin position="418"/>
        <end position="437"/>
    </location>
</feature>
<dbReference type="RefSeq" id="WP_145245341.1">
    <property type="nucleotide sequence ID" value="NZ_CP036278.1"/>
</dbReference>
<feature type="transmembrane region" description="Helical" evidence="1">
    <location>
        <begin position="443"/>
        <end position="462"/>
    </location>
</feature>
<evidence type="ECO:0000313" key="2">
    <source>
        <dbReference type="EMBL" id="QDU54347.1"/>
    </source>
</evidence>
<keyword evidence="1" id="KW-1133">Transmembrane helix</keyword>
<dbReference type="Proteomes" id="UP000315750">
    <property type="component" value="Chromosome"/>
</dbReference>
<evidence type="ECO:0000313" key="3">
    <source>
        <dbReference type="Proteomes" id="UP000315750"/>
    </source>
</evidence>
<organism evidence="2 3">
    <name type="scientific">Aeoliella mucimassa</name>
    <dbReference type="NCBI Taxonomy" id="2527972"/>
    <lineage>
        <taxon>Bacteria</taxon>
        <taxon>Pseudomonadati</taxon>
        <taxon>Planctomycetota</taxon>
        <taxon>Planctomycetia</taxon>
        <taxon>Pirellulales</taxon>
        <taxon>Lacipirellulaceae</taxon>
        <taxon>Aeoliella</taxon>
    </lineage>
</organism>
<feature type="transmembrane region" description="Helical" evidence="1">
    <location>
        <begin position="387"/>
        <end position="406"/>
    </location>
</feature>
<dbReference type="OrthoDB" id="9859936at2"/>
<keyword evidence="1" id="KW-0472">Membrane</keyword>
<proteinExistence type="predicted"/>
<feature type="transmembrane region" description="Helical" evidence="1">
    <location>
        <begin position="169"/>
        <end position="189"/>
    </location>
</feature>
<feature type="transmembrane region" description="Helical" evidence="1">
    <location>
        <begin position="271"/>
        <end position="292"/>
    </location>
</feature>
<name>A0A518AHZ3_9BACT</name>
<feature type="transmembrane region" description="Helical" evidence="1">
    <location>
        <begin position="140"/>
        <end position="163"/>
    </location>
</feature>
<keyword evidence="1" id="KW-0812">Transmembrane</keyword>
<feature type="transmembrane region" description="Helical" evidence="1">
    <location>
        <begin position="304"/>
        <end position="329"/>
    </location>
</feature>
<feature type="transmembrane region" description="Helical" evidence="1">
    <location>
        <begin position="115"/>
        <end position="133"/>
    </location>
</feature>
<feature type="transmembrane region" description="Helical" evidence="1">
    <location>
        <begin position="350"/>
        <end position="375"/>
    </location>
</feature>
<dbReference type="KEGG" id="amuc:Pan181_05280"/>
<feature type="transmembrane region" description="Helical" evidence="1">
    <location>
        <begin position="56"/>
        <end position="76"/>
    </location>
</feature>
<gene>
    <name evidence="2" type="ORF">Pan181_05280</name>
</gene>